<dbReference type="WBParaSite" id="L893_g17813.t1">
    <property type="protein sequence ID" value="L893_g17813.t1"/>
    <property type="gene ID" value="L893_g17813"/>
</dbReference>
<keyword evidence="2" id="KW-1185">Reference proteome</keyword>
<sequence>MRSEGNAAIPSESGKDGKDCWLRKKMAENDHLRAFNEELLERLKELERVFLSDRERHDRERAELALRVEALEKAVERKTTPAVPEEVALDSLESISSASTLSEVPFLSCTLFTPSLPRTPNRARRPFAALASPKSISSVRNLLPAQSSSCDTIVLFFSTLRIFYLVDDAPDRPGCSLQVSQASRPGAYARKQHRARLGHTYVLAMPSDDEEEERRLREGNVFPDEEEESQCISKWSPQSISLKSERYLIPRLALSSLPCPPFLASFGAEINVVPAYVVDPLT</sequence>
<protein>
    <submittedName>
        <fullName evidence="3">RH2 domain-containing protein</fullName>
    </submittedName>
</protein>
<reference evidence="3" key="1">
    <citation type="submission" date="2016-11" db="UniProtKB">
        <authorList>
            <consortium name="WormBaseParasite"/>
        </authorList>
    </citation>
    <scope>IDENTIFICATION</scope>
</reference>
<evidence type="ECO:0000256" key="1">
    <source>
        <dbReference type="SAM" id="Coils"/>
    </source>
</evidence>
<evidence type="ECO:0000313" key="2">
    <source>
        <dbReference type="Proteomes" id="UP000095287"/>
    </source>
</evidence>
<keyword evidence="1" id="KW-0175">Coiled coil</keyword>
<proteinExistence type="predicted"/>
<dbReference type="AlphaFoldDB" id="A0A1I7YM53"/>
<accession>A0A1I7YM53</accession>
<evidence type="ECO:0000313" key="3">
    <source>
        <dbReference type="WBParaSite" id="L893_g17813.t1"/>
    </source>
</evidence>
<dbReference type="Proteomes" id="UP000095287">
    <property type="component" value="Unplaced"/>
</dbReference>
<feature type="coiled-coil region" evidence="1">
    <location>
        <begin position="29"/>
        <end position="74"/>
    </location>
</feature>
<organism evidence="2 3">
    <name type="scientific">Steinernema glaseri</name>
    <dbReference type="NCBI Taxonomy" id="37863"/>
    <lineage>
        <taxon>Eukaryota</taxon>
        <taxon>Metazoa</taxon>
        <taxon>Ecdysozoa</taxon>
        <taxon>Nematoda</taxon>
        <taxon>Chromadorea</taxon>
        <taxon>Rhabditida</taxon>
        <taxon>Tylenchina</taxon>
        <taxon>Panagrolaimomorpha</taxon>
        <taxon>Strongyloidoidea</taxon>
        <taxon>Steinernematidae</taxon>
        <taxon>Steinernema</taxon>
    </lineage>
</organism>
<name>A0A1I7YM53_9BILA</name>